<dbReference type="AlphaFoldDB" id="A0A4U0R471"/>
<reference evidence="3 4" key="1">
    <citation type="submission" date="2019-04" db="EMBL/GenBank/DDBJ databases">
        <authorList>
            <person name="Li J."/>
        </authorList>
    </citation>
    <scope>NUCLEOTIDE SEQUENCE [LARGE SCALE GENOMIC DNA]</scope>
    <source>
        <strain evidence="3 4">KCTC 42687</strain>
    </source>
</reference>
<dbReference type="Pfam" id="PF01051">
    <property type="entry name" value="Rep3_N"/>
    <property type="match status" value="1"/>
</dbReference>
<feature type="domain" description="Initiator Rep protein WH1" evidence="2">
    <location>
        <begin position="28"/>
        <end position="168"/>
    </location>
</feature>
<evidence type="ECO:0000313" key="4">
    <source>
        <dbReference type="Proteomes" id="UP000309747"/>
    </source>
</evidence>
<dbReference type="SUPFAM" id="SSF46785">
    <property type="entry name" value="Winged helix' DNA-binding domain"/>
    <property type="match status" value="1"/>
</dbReference>
<dbReference type="Pfam" id="PF21205">
    <property type="entry name" value="Rep3_C"/>
    <property type="match status" value="1"/>
</dbReference>
<dbReference type="Gene3D" id="1.10.10.10">
    <property type="entry name" value="Winged helix-like DNA-binding domain superfamily/Winged helix DNA-binding domain"/>
    <property type="match status" value="1"/>
</dbReference>
<protein>
    <submittedName>
        <fullName evidence="3">Replication initiation protein</fullName>
    </submittedName>
</protein>
<dbReference type="Proteomes" id="UP000309747">
    <property type="component" value="Unassembled WGS sequence"/>
</dbReference>
<dbReference type="InterPro" id="IPR000525">
    <property type="entry name" value="Initiator_Rep_WH1"/>
</dbReference>
<organism evidence="3 4">
    <name type="scientific">Paracoccus gahaiensis</name>
    <dbReference type="NCBI Taxonomy" id="1706839"/>
    <lineage>
        <taxon>Bacteria</taxon>
        <taxon>Pseudomonadati</taxon>
        <taxon>Pseudomonadota</taxon>
        <taxon>Alphaproteobacteria</taxon>
        <taxon>Rhodobacterales</taxon>
        <taxon>Paracoccaceae</taxon>
        <taxon>Paracoccus</taxon>
    </lineage>
</organism>
<dbReference type="GO" id="GO:0003887">
    <property type="term" value="F:DNA-directed DNA polymerase activity"/>
    <property type="evidence" value="ECO:0007669"/>
    <property type="project" value="InterPro"/>
</dbReference>
<comment type="caution">
    <text evidence="3">The sequence shown here is derived from an EMBL/GenBank/DDBJ whole genome shotgun (WGS) entry which is preliminary data.</text>
</comment>
<dbReference type="InterPro" id="IPR036390">
    <property type="entry name" value="WH_DNA-bd_sf"/>
</dbReference>
<evidence type="ECO:0000313" key="3">
    <source>
        <dbReference type="EMBL" id="TJZ89619.1"/>
    </source>
</evidence>
<dbReference type="RefSeq" id="WP_136887512.1">
    <property type="nucleotide sequence ID" value="NZ_SUNI01000029.1"/>
</dbReference>
<dbReference type="EMBL" id="SUNI01000029">
    <property type="protein sequence ID" value="TJZ89619.1"/>
    <property type="molecule type" value="Genomic_DNA"/>
</dbReference>
<dbReference type="InterPro" id="IPR036388">
    <property type="entry name" value="WH-like_DNA-bd_sf"/>
</dbReference>
<name>A0A4U0R471_9RHOB</name>
<keyword evidence="4" id="KW-1185">Reference proteome</keyword>
<evidence type="ECO:0000259" key="2">
    <source>
        <dbReference type="Pfam" id="PF01051"/>
    </source>
</evidence>
<evidence type="ECO:0000256" key="1">
    <source>
        <dbReference type="ARBA" id="ARBA00038283"/>
    </source>
</evidence>
<dbReference type="GO" id="GO:0006270">
    <property type="term" value="P:DNA replication initiation"/>
    <property type="evidence" value="ECO:0007669"/>
    <property type="project" value="InterPro"/>
</dbReference>
<dbReference type="OrthoDB" id="581589at2"/>
<proteinExistence type="inferred from homology"/>
<sequence>MTTSENHPISYNPRRTLEMRPAGGEMIKPAELIDIQGATGLSLAARRLYNRPLANAFGPDMGYEGRDFSIPLSELRGTHAGNERISDSIEALRKTVVIVRGLDGRTTRVQLLGSNDMVDSDRRHGMLTYSFDKRLAPLLHESVVFTKLELAALQAFGTKYGLALYEALSRRVRLHHVFHEDFEVEAFRNLLGVPDGKLPSFENFRQKAIEPAIAEVIKLAPFSCEVEPVERIGRKVTRIRLRWWVKTVDEMKAPYSESHSQYALALDI</sequence>
<comment type="similarity">
    <text evidence="1">Belongs to the initiator RepB protein family.</text>
</comment>
<accession>A0A4U0R471</accession>
<gene>
    <name evidence="3" type="ORF">FA743_18265</name>
</gene>